<keyword evidence="3 11" id="KW-1134">Transmembrane beta strand</keyword>
<evidence type="ECO:0000256" key="5">
    <source>
        <dbReference type="ARBA" id="ARBA00022692"/>
    </source>
</evidence>
<keyword evidence="16" id="KW-0675">Receptor</keyword>
<accession>A0A437N7C3</accession>
<keyword evidence="8 12" id="KW-0798">TonB box</keyword>
<feature type="domain" description="TonB-dependent receptor-like beta-barrel" evidence="14">
    <location>
        <begin position="435"/>
        <end position="742"/>
    </location>
</feature>
<dbReference type="EMBL" id="SACO01000004">
    <property type="protein sequence ID" value="RVU05803.1"/>
    <property type="molecule type" value="Genomic_DNA"/>
</dbReference>
<evidence type="ECO:0000256" key="13">
    <source>
        <dbReference type="SAM" id="SignalP"/>
    </source>
</evidence>
<feature type="signal peptide" evidence="13">
    <location>
        <begin position="1"/>
        <end position="22"/>
    </location>
</feature>
<keyword evidence="17" id="KW-1185">Reference proteome</keyword>
<evidence type="ECO:0000313" key="16">
    <source>
        <dbReference type="EMBL" id="RVU05803.1"/>
    </source>
</evidence>
<dbReference type="InterPro" id="IPR039426">
    <property type="entry name" value="TonB-dep_rcpt-like"/>
</dbReference>
<dbReference type="PROSITE" id="PS52016">
    <property type="entry name" value="TONB_DEPENDENT_REC_3"/>
    <property type="match status" value="1"/>
</dbReference>
<evidence type="ECO:0000256" key="11">
    <source>
        <dbReference type="PROSITE-ProRule" id="PRU01360"/>
    </source>
</evidence>
<evidence type="ECO:0000256" key="7">
    <source>
        <dbReference type="ARBA" id="ARBA00023065"/>
    </source>
</evidence>
<dbReference type="Pfam" id="PF00593">
    <property type="entry name" value="TonB_dep_Rec_b-barrel"/>
    <property type="match status" value="1"/>
</dbReference>
<sequence>MRRLSRCLLAGASLLPLAPAHAEEAANPADILVTAQKREEKAQDVPFALSVVSQSTLNALGVSELGEMAAYVPGLQIQKQSASQPGFVIRGITSDNGSAQAGSRVSVYYNGVDISRARGAWQDLFDMERIEVAKGPQATLFGTAAEVGAVSMISAQPRSGLSGAIHGTYGNYNRTRIDGFLNAGNDKLAGRIAFSHKYRHGYIQNLAAGQDDLNGQNDWSARASLRWTPSSRVSVLAVLTYDRQRDTGTSFTSLSYPTSAGVADPFAAAQLSGSPYGASVLGQSKLGLKRQVYDGNVTANIDLGGGITFTTINAYRQFKSQEVVDGDGSRAFMLEFGEDAQGEQFNHEARLQFEAKRWHATLGWNVFVENGFQKVPFSTEEGTFLACAVNSSFASLQAALRAYGVGTGTSCVNGNGVASNALGMSATYLLTRGARTSLPYSSVYTNKGVNRTYSMFADSTWAATPRLELTAGARLLIEDRKSSSSSIQPNSALLALYGIYTPLLGLANSNGAVLTSQKSFSPILPRFSLLYRLRDGVNLYATAAKGRYSPVVQFATSSVNGTLVASPQVVPAESLWNYEMGIKGRMGAFSGSLSAFYQAYDGFQITVTTNGIPTTQSAGKANNPGIEAEGSWQITPVLSANGMVSWMKARINGQGANAAYAGQRMRLQPDYSAALSLNLRVPVGDRLLAYVVPDWTYRSSVHFEIPNNPATSQAAYALYNARAGVEFGRDRRFALGAYIRNIGNRHYWLDAGNIGSSFGNPTYIAGEPRLYGMEASARF</sequence>
<dbReference type="InterPro" id="IPR012910">
    <property type="entry name" value="Plug_dom"/>
</dbReference>
<keyword evidence="6" id="KW-0408">Iron</keyword>
<evidence type="ECO:0000256" key="12">
    <source>
        <dbReference type="RuleBase" id="RU003357"/>
    </source>
</evidence>
<dbReference type="PANTHER" id="PTHR32552:SF81">
    <property type="entry name" value="TONB-DEPENDENT OUTER MEMBRANE RECEPTOR"/>
    <property type="match status" value="1"/>
</dbReference>
<dbReference type="InterPro" id="IPR036942">
    <property type="entry name" value="Beta-barrel_TonB_sf"/>
</dbReference>
<keyword evidence="2 11" id="KW-0813">Transport</keyword>
<evidence type="ECO:0000259" key="14">
    <source>
        <dbReference type="Pfam" id="PF00593"/>
    </source>
</evidence>
<dbReference type="OrthoDB" id="7313036at2"/>
<gene>
    <name evidence="16" type="ORF">EOE18_07425</name>
</gene>
<protein>
    <submittedName>
        <fullName evidence="16">TonB-dependent receptor</fullName>
    </submittedName>
</protein>
<dbReference type="RefSeq" id="WP_127707795.1">
    <property type="nucleotide sequence ID" value="NZ_SACO01000004.1"/>
</dbReference>
<comment type="caution">
    <text evidence="16">The sequence shown here is derived from an EMBL/GenBank/DDBJ whole genome shotgun (WGS) entry which is preliminary data.</text>
</comment>
<dbReference type="PANTHER" id="PTHR32552">
    <property type="entry name" value="FERRICHROME IRON RECEPTOR-RELATED"/>
    <property type="match status" value="1"/>
</dbReference>
<evidence type="ECO:0000256" key="1">
    <source>
        <dbReference type="ARBA" id="ARBA00004571"/>
    </source>
</evidence>
<evidence type="ECO:0000256" key="2">
    <source>
        <dbReference type="ARBA" id="ARBA00022448"/>
    </source>
</evidence>
<dbReference type="Proteomes" id="UP000282837">
    <property type="component" value="Unassembled WGS sequence"/>
</dbReference>
<evidence type="ECO:0000313" key="17">
    <source>
        <dbReference type="Proteomes" id="UP000282837"/>
    </source>
</evidence>
<dbReference type="Gene3D" id="2.40.170.20">
    <property type="entry name" value="TonB-dependent receptor, beta-barrel domain"/>
    <property type="match status" value="2"/>
</dbReference>
<evidence type="ECO:0000256" key="3">
    <source>
        <dbReference type="ARBA" id="ARBA00022452"/>
    </source>
</evidence>
<evidence type="ECO:0000256" key="4">
    <source>
        <dbReference type="ARBA" id="ARBA00022496"/>
    </source>
</evidence>
<dbReference type="SUPFAM" id="SSF56935">
    <property type="entry name" value="Porins"/>
    <property type="match status" value="1"/>
</dbReference>
<dbReference type="GO" id="GO:0006826">
    <property type="term" value="P:iron ion transport"/>
    <property type="evidence" value="ECO:0007669"/>
    <property type="project" value="UniProtKB-KW"/>
</dbReference>
<evidence type="ECO:0000259" key="15">
    <source>
        <dbReference type="Pfam" id="PF07715"/>
    </source>
</evidence>
<reference evidence="16 17" key="1">
    <citation type="submission" date="2019-01" db="EMBL/GenBank/DDBJ databases">
        <authorList>
            <person name="Chen W.-M."/>
        </authorList>
    </citation>
    <scope>NUCLEOTIDE SEQUENCE [LARGE SCALE GENOMIC DNA]</scope>
    <source>
        <strain evidence="16 17">FSY-9</strain>
    </source>
</reference>
<comment type="subcellular location">
    <subcellularLocation>
        <location evidence="1 11">Cell outer membrane</location>
        <topology evidence="1 11">Multi-pass membrane protein</topology>
    </subcellularLocation>
</comment>
<keyword evidence="5 11" id="KW-0812">Transmembrane</keyword>
<keyword evidence="9 11" id="KW-0472">Membrane</keyword>
<comment type="similarity">
    <text evidence="11 12">Belongs to the TonB-dependent receptor family.</text>
</comment>
<feature type="chain" id="PRO_5019281161" evidence="13">
    <location>
        <begin position="23"/>
        <end position="779"/>
    </location>
</feature>
<evidence type="ECO:0000256" key="8">
    <source>
        <dbReference type="ARBA" id="ARBA00023077"/>
    </source>
</evidence>
<keyword evidence="10 11" id="KW-0998">Cell outer membrane</keyword>
<dbReference type="AlphaFoldDB" id="A0A437N7C3"/>
<evidence type="ECO:0000256" key="10">
    <source>
        <dbReference type="ARBA" id="ARBA00023237"/>
    </source>
</evidence>
<proteinExistence type="inferred from homology"/>
<evidence type="ECO:0000256" key="6">
    <source>
        <dbReference type="ARBA" id="ARBA00023004"/>
    </source>
</evidence>
<feature type="domain" description="TonB-dependent receptor plug" evidence="15">
    <location>
        <begin position="42"/>
        <end position="145"/>
    </location>
</feature>
<keyword evidence="13" id="KW-0732">Signal</keyword>
<evidence type="ECO:0000256" key="9">
    <source>
        <dbReference type="ARBA" id="ARBA00023136"/>
    </source>
</evidence>
<keyword evidence="4" id="KW-0410">Iron transport</keyword>
<dbReference type="InterPro" id="IPR000531">
    <property type="entry name" value="Beta-barrel_TonB"/>
</dbReference>
<name>A0A437N7C3_9SPHN</name>
<organism evidence="16 17">
    <name type="scientific">Novosphingobium umbonatum</name>
    <dbReference type="NCBI Taxonomy" id="1908524"/>
    <lineage>
        <taxon>Bacteria</taxon>
        <taxon>Pseudomonadati</taxon>
        <taxon>Pseudomonadota</taxon>
        <taxon>Alphaproteobacteria</taxon>
        <taxon>Sphingomonadales</taxon>
        <taxon>Sphingomonadaceae</taxon>
        <taxon>Novosphingobium</taxon>
    </lineage>
</organism>
<dbReference type="GO" id="GO:0009279">
    <property type="term" value="C:cell outer membrane"/>
    <property type="evidence" value="ECO:0007669"/>
    <property type="project" value="UniProtKB-SubCell"/>
</dbReference>
<keyword evidence="7" id="KW-0406">Ion transport</keyword>
<dbReference type="Pfam" id="PF07715">
    <property type="entry name" value="Plug"/>
    <property type="match status" value="1"/>
</dbReference>